<keyword evidence="10" id="KW-1185">Reference proteome</keyword>
<dbReference type="InterPro" id="IPR003140">
    <property type="entry name" value="PLipase/COase/thioEstase"/>
</dbReference>
<dbReference type="Pfam" id="PF02230">
    <property type="entry name" value="Abhydrolase_2"/>
    <property type="match status" value="1"/>
</dbReference>
<dbReference type="GO" id="GO:0005737">
    <property type="term" value="C:cytoplasm"/>
    <property type="evidence" value="ECO:0007669"/>
    <property type="project" value="TreeGrafter"/>
</dbReference>
<organism evidence="9 10">
    <name type="scientific">Mortierella polycephala</name>
    <dbReference type="NCBI Taxonomy" id="41804"/>
    <lineage>
        <taxon>Eukaryota</taxon>
        <taxon>Fungi</taxon>
        <taxon>Fungi incertae sedis</taxon>
        <taxon>Mucoromycota</taxon>
        <taxon>Mortierellomycotina</taxon>
        <taxon>Mortierellomycetes</taxon>
        <taxon>Mortierellales</taxon>
        <taxon>Mortierellaceae</taxon>
        <taxon>Mortierella</taxon>
    </lineage>
</organism>
<dbReference type="PANTHER" id="PTHR10655">
    <property type="entry name" value="LYSOPHOSPHOLIPASE-RELATED"/>
    <property type="match status" value="1"/>
</dbReference>
<comment type="similarity">
    <text evidence="1">Belongs to the AB hydrolase superfamily. AB hydrolase 2 family.</text>
</comment>
<dbReference type="EC" id="3.1.2.22" evidence="2"/>
<sequence>MGEQLGSSLPHVKFIFPNAPAIPITVNGGMLTPAWYNILSMSTINRQQDENGMLQSRQQVMQIIRKEVEQNKIPTNRIVIGGFSQGCVLGLLTALTSEHRFGGIVALSGYMPLYDTIMTIAADANRKTPVFWGHGDADAVVKYEYGKQSVELLQEHQYNVKLHTYPRMGHNACPQEFRDLLKFFKETLPYEQPLMAKA</sequence>
<dbReference type="Proteomes" id="UP000726737">
    <property type="component" value="Unassembled WGS sequence"/>
</dbReference>
<dbReference type="InterPro" id="IPR029058">
    <property type="entry name" value="AB_hydrolase_fold"/>
</dbReference>
<evidence type="ECO:0000256" key="7">
    <source>
        <dbReference type="ARBA" id="ARBA00047337"/>
    </source>
</evidence>
<dbReference type="GO" id="GO:0052689">
    <property type="term" value="F:carboxylic ester hydrolase activity"/>
    <property type="evidence" value="ECO:0007669"/>
    <property type="project" value="TreeGrafter"/>
</dbReference>
<evidence type="ECO:0000256" key="2">
    <source>
        <dbReference type="ARBA" id="ARBA00012423"/>
    </source>
</evidence>
<dbReference type="AlphaFoldDB" id="A0A9P6U920"/>
<dbReference type="EMBL" id="JAAAJA010000042">
    <property type="protein sequence ID" value="KAG0264837.1"/>
    <property type="molecule type" value="Genomic_DNA"/>
</dbReference>
<evidence type="ECO:0000256" key="1">
    <source>
        <dbReference type="ARBA" id="ARBA00006499"/>
    </source>
</evidence>
<evidence type="ECO:0000256" key="5">
    <source>
        <dbReference type="ARBA" id="ARBA00029392"/>
    </source>
</evidence>
<keyword evidence="4" id="KW-0378">Hydrolase</keyword>
<comment type="caution">
    <text evidence="9">The sequence shown here is derived from an EMBL/GenBank/DDBJ whole genome shotgun (WGS) entry which is preliminary data.</text>
</comment>
<reference evidence="9" key="1">
    <citation type="journal article" date="2020" name="Fungal Divers.">
        <title>Resolving the Mortierellaceae phylogeny through synthesis of multi-gene phylogenetics and phylogenomics.</title>
        <authorList>
            <person name="Vandepol N."/>
            <person name="Liber J."/>
            <person name="Desiro A."/>
            <person name="Na H."/>
            <person name="Kennedy M."/>
            <person name="Barry K."/>
            <person name="Grigoriev I.V."/>
            <person name="Miller A.N."/>
            <person name="O'Donnell K."/>
            <person name="Stajich J.E."/>
            <person name="Bonito G."/>
        </authorList>
    </citation>
    <scope>NUCLEOTIDE SEQUENCE</scope>
    <source>
        <strain evidence="9">KOD948</strain>
    </source>
</reference>
<dbReference type="InterPro" id="IPR050565">
    <property type="entry name" value="LYPA1-2/EST-like"/>
</dbReference>
<accession>A0A9P6U920</accession>
<evidence type="ECO:0000259" key="8">
    <source>
        <dbReference type="Pfam" id="PF02230"/>
    </source>
</evidence>
<comment type="catalytic activity">
    <reaction evidence="7">
        <text>S-hexadecanoyl-L-cysteinyl-[protein] + H2O = L-cysteinyl-[protein] + hexadecanoate + H(+)</text>
        <dbReference type="Rhea" id="RHEA:19233"/>
        <dbReference type="Rhea" id="RHEA-COMP:10131"/>
        <dbReference type="Rhea" id="RHEA-COMP:11032"/>
        <dbReference type="ChEBI" id="CHEBI:7896"/>
        <dbReference type="ChEBI" id="CHEBI:15377"/>
        <dbReference type="ChEBI" id="CHEBI:15378"/>
        <dbReference type="ChEBI" id="CHEBI:29950"/>
        <dbReference type="ChEBI" id="CHEBI:74151"/>
        <dbReference type="EC" id="3.1.2.22"/>
    </reaction>
</comment>
<dbReference type="OrthoDB" id="2418081at2759"/>
<evidence type="ECO:0000313" key="10">
    <source>
        <dbReference type="Proteomes" id="UP000726737"/>
    </source>
</evidence>
<gene>
    <name evidence="9" type="ORF">BG011_005960</name>
</gene>
<dbReference type="Gene3D" id="3.40.50.1820">
    <property type="entry name" value="alpha/beta hydrolase"/>
    <property type="match status" value="1"/>
</dbReference>
<evidence type="ECO:0000256" key="6">
    <source>
        <dbReference type="ARBA" id="ARBA00031195"/>
    </source>
</evidence>
<protein>
    <recommendedName>
        <fullName evidence="3">Acyl-protein thioesterase 1</fullName>
        <ecNumber evidence="2">3.1.2.22</ecNumber>
    </recommendedName>
    <alternativeName>
        <fullName evidence="6">Palmitoyl-protein hydrolase</fullName>
    </alternativeName>
</protein>
<dbReference type="SUPFAM" id="SSF53474">
    <property type="entry name" value="alpha/beta-Hydrolases"/>
    <property type="match status" value="1"/>
</dbReference>
<evidence type="ECO:0000256" key="4">
    <source>
        <dbReference type="ARBA" id="ARBA00022801"/>
    </source>
</evidence>
<name>A0A9P6U920_9FUNG</name>
<evidence type="ECO:0000256" key="3">
    <source>
        <dbReference type="ARBA" id="ARBA00014923"/>
    </source>
</evidence>
<feature type="domain" description="Phospholipase/carboxylesterase/thioesterase" evidence="8">
    <location>
        <begin position="7"/>
        <end position="186"/>
    </location>
</feature>
<evidence type="ECO:0000313" key="9">
    <source>
        <dbReference type="EMBL" id="KAG0264837.1"/>
    </source>
</evidence>
<proteinExistence type="inferred from homology"/>
<dbReference type="PANTHER" id="PTHR10655:SF17">
    <property type="entry name" value="LYSOPHOSPHOLIPASE-LIKE PROTEIN 1"/>
    <property type="match status" value="1"/>
</dbReference>
<dbReference type="GO" id="GO:0008474">
    <property type="term" value="F:palmitoyl-(protein) hydrolase activity"/>
    <property type="evidence" value="ECO:0007669"/>
    <property type="project" value="UniProtKB-EC"/>
</dbReference>
<comment type="function">
    <text evidence="5">Hydrolyzes fatty acids from S-acylated cysteine residues in proteins with a strong preference for palmitoylated G-alpha proteins over other acyl substrates. Mediates the deacylation of G-alpha proteins such as GPA1 in vivo, but has weak or no activity toward palmitoylated Ras proteins. Has weak lysophospholipase activity in vitro; however such activity may not exist in vivo.</text>
</comment>